<comment type="similarity">
    <text evidence="2 7">Belongs to the BBR/BPC family.</text>
</comment>
<gene>
    <name evidence="9" type="ORF">GOP47_0007939</name>
</gene>
<accession>A0A9D4ZMG2</accession>
<protein>
    <recommendedName>
        <fullName evidence="7">GAGA-binding transcriptional activator</fullName>
    </recommendedName>
</protein>
<dbReference type="PANTHER" id="PTHR31421">
    <property type="entry name" value="PROTEIN BASIC PENTACYSTEINE3"/>
    <property type="match status" value="1"/>
</dbReference>
<dbReference type="Proteomes" id="UP000886520">
    <property type="component" value="Chromosome 7"/>
</dbReference>
<evidence type="ECO:0000256" key="4">
    <source>
        <dbReference type="ARBA" id="ARBA00023125"/>
    </source>
</evidence>
<evidence type="ECO:0000256" key="1">
    <source>
        <dbReference type="ARBA" id="ARBA00004123"/>
    </source>
</evidence>
<reference evidence="9" key="1">
    <citation type="submission" date="2021-01" db="EMBL/GenBank/DDBJ databases">
        <title>Adiantum capillus-veneris genome.</title>
        <authorList>
            <person name="Fang Y."/>
            <person name="Liao Q."/>
        </authorList>
    </citation>
    <scope>NUCLEOTIDE SEQUENCE</scope>
    <source>
        <strain evidence="9">H3</strain>
        <tissue evidence="9">Leaf</tissue>
    </source>
</reference>
<evidence type="ECO:0000313" key="9">
    <source>
        <dbReference type="EMBL" id="KAI5078115.1"/>
    </source>
</evidence>
<dbReference type="PANTHER" id="PTHR31421:SF22">
    <property type="entry name" value="PROTEIN BASIC PENTACYSTEINE3"/>
    <property type="match status" value="1"/>
</dbReference>
<comment type="caution">
    <text evidence="9">The sequence shown here is derived from an EMBL/GenBank/DDBJ whole genome shotgun (WGS) entry which is preliminary data.</text>
</comment>
<keyword evidence="6 7" id="KW-0539">Nucleus</keyword>
<keyword evidence="10" id="KW-1185">Reference proteome</keyword>
<comment type="subcellular location">
    <subcellularLocation>
        <location evidence="1 7">Nucleus</location>
    </subcellularLocation>
</comment>
<dbReference type="AlphaFoldDB" id="A0A9D4ZMG2"/>
<evidence type="ECO:0000313" key="10">
    <source>
        <dbReference type="Proteomes" id="UP000886520"/>
    </source>
</evidence>
<evidence type="ECO:0000256" key="6">
    <source>
        <dbReference type="ARBA" id="ARBA00023242"/>
    </source>
</evidence>
<sequence length="305" mass="34247">MEDAAKLEMRHWANFDHAYMRDFFVSQQSIMKFEEVQREVNAAIAERNAALEEKKHANAARDSALLQRDIAYAERHAALMDRDNALAEVAMIEEERLNSGSAAKMTQVVNIPVDRFPEGSNLLCSSTHINGMEINHIEGKLPQRRAKQPVKNSEEENSRKGKDGESKKGSKAARKRQKVQDQEAGSSNVKIKREDNSKAMVLYEPQVDMSSTALPFCSCTGVNRQCYRWGSGGWQSSCCTNSLSEYPLPMSSTKRGSRVAGRKMSGGAFKKLLEKQARDGVDITQPIDLKVHWAKHGTNRYIIVR</sequence>
<evidence type="ECO:0000256" key="7">
    <source>
        <dbReference type="RuleBase" id="RU367160"/>
    </source>
</evidence>
<dbReference type="GO" id="GO:0003700">
    <property type="term" value="F:DNA-binding transcription factor activity"/>
    <property type="evidence" value="ECO:0007669"/>
    <property type="project" value="UniProtKB-UniRule"/>
</dbReference>
<organism evidence="9 10">
    <name type="scientific">Adiantum capillus-veneris</name>
    <name type="common">Maidenhair fern</name>
    <dbReference type="NCBI Taxonomy" id="13818"/>
    <lineage>
        <taxon>Eukaryota</taxon>
        <taxon>Viridiplantae</taxon>
        <taxon>Streptophyta</taxon>
        <taxon>Embryophyta</taxon>
        <taxon>Tracheophyta</taxon>
        <taxon>Polypodiopsida</taxon>
        <taxon>Polypodiidae</taxon>
        <taxon>Polypodiales</taxon>
        <taxon>Pteridineae</taxon>
        <taxon>Pteridaceae</taxon>
        <taxon>Vittarioideae</taxon>
        <taxon>Adiantum</taxon>
    </lineage>
</organism>
<dbReference type="GO" id="GO:0009723">
    <property type="term" value="P:response to ethylene"/>
    <property type="evidence" value="ECO:0007669"/>
    <property type="project" value="TreeGrafter"/>
</dbReference>
<evidence type="ECO:0000256" key="2">
    <source>
        <dbReference type="ARBA" id="ARBA00007911"/>
    </source>
</evidence>
<feature type="region of interest" description="Disordered" evidence="8">
    <location>
        <begin position="137"/>
        <end position="192"/>
    </location>
</feature>
<comment type="function">
    <text evidence="7">Transcriptional regulator that specifically binds to GA-rich elements (GAGA-repeats) present in regulatory sequences of genes involved in developmental processes.</text>
</comment>
<dbReference type="Pfam" id="PF06217">
    <property type="entry name" value="GAGA_bind"/>
    <property type="match status" value="1"/>
</dbReference>
<dbReference type="SMART" id="SM01226">
    <property type="entry name" value="GAGA_bind"/>
    <property type="match status" value="1"/>
</dbReference>
<evidence type="ECO:0000256" key="3">
    <source>
        <dbReference type="ARBA" id="ARBA00023015"/>
    </source>
</evidence>
<dbReference type="EMBL" id="JABFUD020000007">
    <property type="protein sequence ID" value="KAI5078115.1"/>
    <property type="molecule type" value="Genomic_DNA"/>
</dbReference>
<feature type="compositionally biased region" description="Basic and acidic residues" evidence="8">
    <location>
        <begin position="152"/>
        <end position="168"/>
    </location>
</feature>
<keyword evidence="3 7" id="KW-0805">Transcription regulation</keyword>
<proteinExistence type="inferred from homology"/>
<dbReference type="GO" id="GO:0043565">
    <property type="term" value="F:sequence-specific DNA binding"/>
    <property type="evidence" value="ECO:0007669"/>
    <property type="project" value="TreeGrafter"/>
</dbReference>
<name>A0A9D4ZMG2_ADICA</name>
<dbReference type="InterPro" id="IPR010409">
    <property type="entry name" value="GAGA-bd_tscrpt_act"/>
</dbReference>
<keyword evidence="5 7" id="KW-0804">Transcription</keyword>
<dbReference type="OrthoDB" id="1903765at2759"/>
<keyword evidence="4 7" id="KW-0238">DNA-binding</keyword>
<evidence type="ECO:0000256" key="8">
    <source>
        <dbReference type="SAM" id="MobiDB-lite"/>
    </source>
</evidence>
<dbReference type="GO" id="GO:0005634">
    <property type="term" value="C:nucleus"/>
    <property type="evidence" value="ECO:0007669"/>
    <property type="project" value="UniProtKB-SubCell"/>
</dbReference>
<evidence type="ECO:0000256" key="5">
    <source>
        <dbReference type="ARBA" id="ARBA00023163"/>
    </source>
</evidence>